<dbReference type="RefSeq" id="WP_377306054.1">
    <property type="nucleotide sequence ID" value="NZ_CP180191.1"/>
</dbReference>
<feature type="transmembrane region" description="Helical" evidence="6">
    <location>
        <begin position="366"/>
        <end position="389"/>
    </location>
</feature>
<evidence type="ECO:0000256" key="1">
    <source>
        <dbReference type="ARBA" id="ARBA00004651"/>
    </source>
</evidence>
<gene>
    <name evidence="9" type="ORF">ACFOEN_17180</name>
</gene>
<dbReference type="Pfam" id="PF02687">
    <property type="entry name" value="FtsX"/>
    <property type="match status" value="1"/>
</dbReference>
<evidence type="ECO:0000313" key="10">
    <source>
        <dbReference type="Proteomes" id="UP001595556"/>
    </source>
</evidence>
<dbReference type="InterPro" id="IPR051125">
    <property type="entry name" value="ABC-4/HrtB_transporter"/>
</dbReference>
<feature type="transmembrane region" description="Helical" evidence="6">
    <location>
        <begin position="319"/>
        <end position="346"/>
    </location>
</feature>
<keyword evidence="2" id="KW-1003">Cell membrane</keyword>
<feature type="transmembrane region" description="Helical" evidence="6">
    <location>
        <begin position="28"/>
        <end position="47"/>
    </location>
</feature>
<feature type="domain" description="MacB-like periplasmic core" evidence="8">
    <location>
        <begin position="29"/>
        <end position="205"/>
    </location>
</feature>
<keyword evidence="10" id="KW-1185">Reference proteome</keyword>
<dbReference type="EMBL" id="JBHRTI010000010">
    <property type="protein sequence ID" value="MFC3149359.1"/>
    <property type="molecule type" value="Genomic_DNA"/>
</dbReference>
<comment type="caution">
    <text evidence="9">The sequence shown here is derived from an EMBL/GenBank/DDBJ whole genome shotgun (WGS) entry which is preliminary data.</text>
</comment>
<evidence type="ECO:0000256" key="4">
    <source>
        <dbReference type="ARBA" id="ARBA00022989"/>
    </source>
</evidence>
<evidence type="ECO:0000256" key="3">
    <source>
        <dbReference type="ARBA" id="ARBA00022692"/>
    </source>
</evidence>
<keyword evidence="4 6" id="KW-1133">Transmembrane helix</keyword>
<evidence type="ECO:0000256" key="5">
    <source>
        <dbReference type="ARBA" id="ARBA00023136"/>
    </source>
</evidence>
<dbReference type="Pfam" id="PF12704">
    <property type="entry name" value="MacB_PCD"/>
    <property type="match status" value="1"/>
</dbReference>
<dbReference type="Proteomes" id="UP001595556">
    <property type="component" value="Unassembled WGS sequence"/>
</dbReference>
<feature type="domain" description="ABC3 transporter permease C-terminal" evidence="7">
    <location>
        <begin position="278"/>
        <end position="396"/>
    </location>
</feature>
<keyword evidence="5 6" id="KW-0472">Membrane</keyword>
<evidence type="ECO:0000259" key="8">
    <source>
        <dbReference type="Pfam" id="PF12704"/>
    </source>
</evidence>
<accession>A0ABV7H648</accession>
<protein>
    <submittedName>
        <fullName evidence="9">FtsX-like permease family protein</fullName>
    </submittedName>
</protein>
<evidence type="ECO:0000256" key="2">
    <source>
        <dbReference type="ARBA" id="ARBA00022475"/>
    </source>
</evidence>
<keyword evidence="3 6" id="KW-0812">Transmembrane</keyword>
<feature type="transmembrane region" description="Helical" evidence="6">
    <location>
        <begin position="273"/>
        <end position="298"/>
    </location>
</feature>
<dbReference type="PANTHER" id="PTHR43738">
    <property type="entry name" value="ABC TRANSPORTER, MEMBRANE PROTEIN"/>
    <property type="match status" value="1"/>
</dbReference>
<dbReference type="PANTHER" id="PTHR43738:SF2">
    <property type="entry name" value="ABC TRANSPORTER PERMEASE"/>
    <property type="match status" value="1"/>
</dbReference>
<dbReference type="InterPro" id="IPR003838">
    <property type="entry name" value="ABC3_permease_C"/>
</dbReference>
<organism evidence="9 10">
    <name type="scientific">Piscinibacterium candidicorallinum</name>
    <dbReference type="NCBI Taxonomy" id="1793872"/>
    <lineage>
        <taxon>Bacteria</taxon>
        <taxon>Pseudomonadati</taxon>
        <taxon>Pseudomonadota</taxon>
        <taxon>Betaproteobacteria</taxon>
        <taxon>Burkholderiales</taxon>
        <taxon>Piscinibacterium</taxon>
    </lineage>
</organism>
<proteinExistence type="predicted"/>
<dbReference type="InterPro" id="IPR025857">
    <property type="entry name" value="MacB_PCD"/>
</dbReference>
<sequence length="403" mass="42224">MSSRSIGALGLALAHIRASWGGFAANAGLLALAVASLVFLAVALDALQARAERDAQGIDLVVGAKGSGLQIVLSSLYHVDISPGNMPLAEAERIARHPMVAKAVPVSLGDNFRGFRIVGNTGLRELYAVPVAQGADAARAMDAVLGAEVAARAALKVGDTFYGTHGLAEGGAEHRDALYTVTGILAPSGSVLDRLILTPLESVWIVHEGYIKDPEELKILQAEREVSALLLRYRTPIAAATLPRAINAGERTTAASPAFETARLLALLEPAVLLMQAFALLLILASLTSIALATHVSLRERRADAAVLRMMGLSRVRLLRQYLLEAGLLGLAGTLLGGAFAAAVLWTTSAWLAGGPKVLLPELTHFGAAWLWMALALPVALLAALPSALQAARIEPSRVLAER</sequence>
<comment type="subcellular location">
    <subcellularLocation>
        <location evidence="1">Cell membrane</location>
        <topology evidence="1">Multi-pass membrane protein</topology>
    </subcellularLocation>
</comment>
<reference evidence="10" key="1">
    <citation type="journal article" date="2019" name="Int. J. Syst. Evol. Microbiol.">
        <title>The Global Catalogue of Microorganisms (GCM) 10K type strain sequencing project: providing services to taxonomists for standard genome sequencing and annotation.</title>
        <authorList>
            <consortium name="The Broad Institute Genomics Platform"/>
            <consortium name="The Broad Institute Genome Sequencing Center for Infectious Disease"/>
            <person name="Wu L."/>
            <person name="Ma J."/>
        </authorList>
    </citation>
    <scope>NUCLEOTIDE SEQUENCE [LARGE SCALE GENOMIC DNA]</scope>
    <source>
        <strain evidence="10">KCTC 52168</strain>
    </source>
</reference>
<name>A0ABV7H648_9BURK</name>
<evidence type="ECO:0000313" key="9">
    <source>
        <dbReference type="EMBL" id="MFC3149359.1"/>
    </source>
</evidence>
<evidence type="ECO:0000256" key="6">
    <source>
        <dbReference type="SAM" id="Phobius"/>
    </source>
</evidence>
<evidence type="ECO:0000259" key="7">
    <source>
        <dbReference type="Pfam" id="PF02687"/>
    </source>
</evidence>